<dbReference type="Proteomes" id="UP001139887">
    <property type="component" value="Unassembled WGS sequence"/>
</dbReference>
<dbReference type="OrthoDB" id="5598769at2759"/>
<feature type="region of interest" description="Disordered" evidence="1">
    <location>
        <begin position="335"/>
        <end position="406"/>
    </location>
</feature>
<protein>
    <submittedName>
        <fullName evidence="2">Uncharacterized protein</fullName>
    </submittedName>
</protein>
<feature type="compositionally biased region" description="Polar residues" evidence="1">
    <location>
        <begin position="374"/>
        <end position="383"/>
    </location>
</feature>
<evidence type="ECO:0000313" key="3">
    <source>
        <dbReference type="Proteomes" id="UP001139887"/>
    </source>
</evidence>
<proteinExistence type="predicted"/>
<comment type="caution">
    <text evidence="2">The sequence shown here is derived from an EMBL/GenBank/DDBJ whole genome shotgun (WGS) entry which is preliminary data.</text>
</comment>
<evidence type="ECO:0000256" key="1">
    <source>
        <dbReference type="SAM" id="MobiDB-lite"/>
    </source>
</evidence>
<dbReference type="EMBL" id="JANBUW010000043">
    <property type="protein sequence ID" value="KAJ2850127.1"/>
    <property type="molecule type" value="Genomic_DNA"/>
</dbReference>
<evidence type="ECO:0000313" key="2">
    <source>
        <dbReference type="EMBL" id="KAJ2850127.1"/>
    </source>
</evidence>
<gene>
    <name evidence="2" type="ORF">IWW36_002126</name>
</gene>
<keyword evidence="3" id="KW-1185">Reference proteome</keyword>
<feature type="compositionally biased region" description="Polar residues" evidence="1">
    <location>
        <begin position="338"/>
        <end position="360"/>
    </location>
</feature>
<feature type="region of interest" description="Disordered" evidence="1">
    <location>
        <begin position="568"/>
        <end position="615"/>
    </location>
</feature>
<feature type="region of interest" description="Disordered" evidence="1">
    <location>
        <begin position="1"/>
        <end position="54"/>
    </location>
</feature>
<feature type="compositionally biased region" description="Polar residues" evidence="1">
    <location>
        <begin position="28"/>
        <end position="37"/>
    </location>
</feature>
<dbReference type="AlphaFoldDB" id="A0A9W8I8I1"/>
<feature type="compositionally biased region" description="Low complexity" evidence="1">
    <location>
        <begin position="361"/>
        <end position="373"/>
    </location>
</feature>
<sequence length="822" mass="91147">MPIPPVQPEQPNYTYPYPQPHQPARPATQLSHKTQHTQSERPNVDTQKPEPSTMNSFVNRVMDSLRNITLSETLPIATLFGAVLMHHLHHRKSKELVPYQTPRWVKYAKNAVFAYHCYGFAKNNGFIKSTPRNIRSASREVELNPMQNSPEVMDRSLEYNVSPQSMATGLLQGIVTSLFRSKATMELTASPGIQDFDNSWAVPRPVAENYYHYVYYDHASLHNANAILLGGAAAIKALRSQDSVTGKITYDGKILPYNQEHLLLDLALSETNQLLLSKSEVCALGDDDTLEYVGKIALATIIKIKMDEETASSQVTSQPQEQLSQASNSRYNFEADTQRQGSQLMPQAPAQTPNSYTSAASVQQQPHSSQPPSYTNNSNTPSDDPTVYPGHSAYQMGNFGQPAYNTQERNYTSAPAVPMQPVDAYAGPQPAMPMPQAPQPAYNYNPFTPFEAAASSGEERHRLASKRSASSSSSSSSSSKESLPANTYANRFKAIMRAVTISEVGPMILLVGGMLAHHYKNRNADKLIPYQMPKWIRYLKNMLFTYNAFKSARNNGLIKTIPQIRPTWPQETGKRGLAPKNDAVPPPLNHRGLTDHDPYQGGYGSRDLQHEMPEQPPQSDIVMQMVNALVGQLYQDSPNGNGNPDPESGVLDGFDHSWAVPQELAKKWHHAVYVAGQSLAHVESHFLGGAAAIHVLKAEKQMLREEGPNASAQLDSMHEYRVMGMALSEVDLLIERKADLGALSPQDNLEHVGKVALATIIKIKAEKDALQASRRRTHHSAAPTVVRGYDDVGYEQHDPYAYAASHRHPSALNSRAYHSYYY</sequence>
<name>A0A9W8I8I1_9FUNG</name>
<feature type="compositionally biased region" description="Polar residues" evidence="1">
    <location>
        <begin position="44"/>
        <end position="54"/>
    </location>
</feature>
<accession>A0A9W8I8I1</accession>
<feature type="compositionally biased region" description="Low complexity" evidence="1">
    <location>
        <begin position="466"/>
        <end position="483"/>
    </location>
</feature>
<feature type="region of interest" description="Disordered" evidence="1">
    <location>
        <begin position="454"/>
        <end position="483"/>
    </location>
</feature>
<reference evidence="2" key="1">
    <citation type="submission" date="2022-07" db="EMBL/GenBank/DDBJ databases">
        <title>Phylogenomic reconstructions and comparative analyses of Kickxellomycotina fungi.</title>
        <authorList>
            <person name="Reynolds N.K."/>
            <person name="Stajich J.E."/>
            <person name="Barry K."/>
            <person name="Grigoriev I.V."/>
            <person name="Crous P."/>
            <person name="Smith M.E."/>
        </authorList>
    </citation>
    <scope>NUCLEOTIDE SEQUENCE</scope>
    <source>
        <strain evidence="2">NRRL 1566</strain>
    </source>
</reference>
<organism evidence="2 3">
    <name type="scientific">Coemansia brasiliensis</name>
    <dbReference type="NCBI Taxonomy" id="2650707"/>
    <lineage>
        <taxon>Eukaryota</taxon>
        <taxon>Fungi</taxon>
        <taxon>Fungi incertae sedis</taxon>
        <taxon>Zoopagomycota</taxon>
        <taxon>Kickxellomycotina</taxon>
        <taxon>Kickxellomycetes</taxon>
        <taxon>Kickxellales</taxon>
        <taxon>Kickxellaceae</taxon>
        <taxon>Coemansia</taxon>
    </lineage>
</organism>